<organism evidence="1 2">
    <name type="scientific">Araneus ventricosus</name>
    <name type="common">Orbweaver spider</name>
    <name type="synonym">Epeira ventricosa</name>
    <dbReference type="NCBI Taxonomy" id="182803"/>
    <lineage>
        <taxon>Eukaryota</taxon>
        <taxon>Metazoa</taxon>
        <taxon>Ecdysozoa</taxon>
        <taxon>Arthropoda</taxon>
        <taxon>Chelicerata</taxon>
        <taxon>Arachnida</taxon>
        <taxon>Araneae</taxon>
        <taxon>Araneomorphae</taxon>
        <taxon>Entelegynae</taxon>
        <taxon>Araneoidea</taxon>
        <taxon>Araneidae</taxon>
        <taxon>Araneus</taxon>
    </lineage>
</organism>
<comment type="caution">
    <text evidence="1">The sequence shown here is derived from an EMBL/GenBank/DDBJ whole genome shotgun (WGS) entry which is preliminary data.</text>
</comment>
<name>A0A4Y2RNB0_ARAVE</name>
<dbReference type="Proteomes" id="UP000499080">
    <property type="component" value="Unassembled WGS sequence"/>
</dbReference>
<dbReference type="EMBL" id="BGPR01017656">
    <property type="protein sequence ID" value="GBN76826.1"/>
    <property type="molecule type" value="Genomic_DNA"/>
</dbReference>
<reference evidence="1 2" key="1">
    <citation type="journal article" date="2019" name="Sci. Rep.">
        <title>Orb-weaving spider Araneus ventricosus genome elucidates the spidroin gene catalogue.</title>
        <authorList>
            <person name="Kono N."/>
            <person name="Nakamura H."/>
            <person name="Ohtoshi R."/>
            <person name="Moran D.A.P."/>
            <person name="Shinohara A."/>
            <person name="Yoshida Y."/>
            <person name="Fujiwara M."/>
            <person name="Mori M."/>
            <person name="Tomita M."/>
            <person name="Arakawa K."/>
        </authorList>
    </citation>
    <scope>NUCLEOTIDE SEQUENCE [LARGE SCALE GENOMIC DNA]</scope>
</reference>
<evidence type="ECO:0000313" key="2">
    <source>
        <dbReference type="Proteomes" id="UP000499080"/>
    </source>
</evidence>
<accession>A0A4Y2RNB0</accession>
<evidence type="ECO:0000313" key="1">
    <source>
        <dbReference type="EMBL" id="GBN76826.1"/>
    </source>
</evidence>
<gene>
    <name evidence="1" type="ORF">AVEN_120236_1</name>
</gene>
<protein>
    <submittedName>
        <fullName evidence="1">Uncharacterized protein</fullName>
    </submittedName>
</protein>
<proteinExistence type="predicted"/>
<dbReference type="AlphaFoldDB" id="A0A4Y2RNB0"/>
<sequence length="305" mass="33933">MHPAGNPFFVSHSRFACHWISCSILLVILISNISIGNIRIPVPPGVSFFSFQHLSLRVIGFWFHPAGSTILRFQTSLDWVTFGLPLFHPAGSTILRFQTSPACVFPGSIFWKYHSSFQTSLDCVSLRFPGFHPAGSTILRFQTSPACDYLRFLPSAEYHSSFQTFVIVSFDFPGPSCWSTILHFQTSLDCVSLRFLVYPAGDPFFVFKHPLRVIAISFSILLEVPFFVFKHLSIAVSLGFPLFHPAGSTILHFQTSLDCVSLGFPGFHPAGVHSSFSNDLRLGVIGFPVHPAGYHSSISNISLDW</sequence>
<keyword evidence="2" id="KW-1185">Reference proteome</keyword>